<dbReference type="Pfam" id="PF20101">
    <property type="entry name" value="DUF6491"/>
    <property type="match status" value="1"/>
</dbReference>
<name>A0ABW1SEV0_9PROT</name>
<keyword evidence="3" id="KW-1185">Reference proteome</keyword>
<accession>A0ABW1SEV0</accession>
<evidence type="ECO:0000313" key="3">
    <source>
        <dbReference type="Proteomes" id="UP001596303"/>
    </source>
</evidence>
<proteinExistence type="predicted"/>
<feature type="signal peptide" evidence="1">
    <location>
        <begin position="1"/>
        <end position="24"/>
    </location>
</feature>
<evidence type="ECO:0000313" key="2">
    <source>
        <dbReference type="EMBL" id="MFC6200087.1"/>
    </source>
</evidence>
<dbReference type="EMBL" id="JBHSSW010000066">
    <property type="protein sequence ID" value="MFC6200087.1"/>
    <property type="molecule type" value="Genomic_DNA"/>
</dbReference>
<feature type="chain" id="PRO_5046281551" evidence="1">
    <location>
        <begin position="25"/>
        <end position="150"/>
    </location>
</feature>
<dbReference type="PROSITE" id="PS51257">
    <property type="entry name" value="PROKAR_LIPOPROTEIN"/>
    <property type="match status" value="1"/>
</dbReference>
<sequence>MHRDKAIPMVYGALVFLLSACATAANGASSDEPRGIERYAGDPRLGEEVSNMCFASSVDSFSENTDDTVVLAISPKKSYLVEVDRGCYNLDTAQSIGLAASMSCASKGDKLIVSDSAFGLGQSSGIGPSSCLIKGIYEWDKDALKMDEAQ</sequence>
<protein>
    <submittedName>
        <fullName evidence="2">DUF6491 family protein</fullName>
    </submittedName>
</protein>
<organism evidence="2 3">
    <name type="scientific">Ponticaulis profundi</name>
    <dbReference type="NCBI Taxonomy" id="2665222"/>
    <lineage>
        <taxon>Bacteria</taxon>
        <taxon>Pseudomonadati</taxon>
        <taxon>Pseudomonadota</taxon>
        <taxon>Alphaproteobacteria</taxon>
        <taxon>Hyphomonadales</taxon>
        <taxon>Hyphomonadaceae</taxon>
        <taxon>Ponticaulis</taxon>
    </lineage>
</organism>
<dbReference type="Proteomes" id="UP001596303">
    <property type="component" value="Unassembled WGS sequence"/>
</dbReference>
<dbReference type="RefSeq" id="WP_377381990.1">
    <property type="nucleotide sequence ID" value="NZ_JBHSSW010000066.1"/>
</dbReference>
<keyword evidence="1" id="KW-0732">Signal</keyword>
<comment type="caution">
    <text evidence="2">The sequence shown here is derived from an EMBL/GenBank/DDBJ whole genome shotgun (WGS) entry which is preliminary data.</text>
</comment>
<gene>
    <name evidence="2" type="ORF">ACFQDM_18590</name>
</gene>
<dbReference type="InterPro" id="IPR045500">
    <property type="entry name" value="DUF6491"/>
</dbReference>
<reference evidence="3" key="1">
    <citation type="journal article" date="2019" name="Int. J. Syst. Evol. Microbiol.">
        <title>The Global Catalogue of Microorganisms (GCM) 10K type strain sequencing project: providing services to taxonomists for standard genome sequencing and annotation.</title>
        <authorList>
            <consortium name="The Broad Institute Genomics Platform"/>
            <consortium name="The Broad Institute Genome Sequencing Center for Infectious Disease"/>
            <person name="Wu L."/>
            <person name="Ma J."/>
        </authorList>
    </citation>
    <scope>NUCLEOTIDE SEQUENCE [LARGE SCALE GENOMIC DNA]</scope>
    <source>
        <strain evidence="3">CGMCC-1.15741</strain>
    </source>
</reference>
<evidence type="ECO:0000256" key="1">
    <source>
        <dbReference type="SAM" id="SignalP"/>
    </source>
</evidence>